<dbReference type="RefSeq" id="WP_204605345.1">
    <property type="nucleotide sequence ID" value="NZ_JBHSED010000021.1"/>
</dbReference>
<feature type="domain" description="Xylose isomerase-like TIM barrel" evidence="1">
    <location>
        <begin position="25"/>
        <end position="277"/>
    </location>
</feature>
<reference evidence="3" key="1">
    <citation type="journal article" date="2019" name="Int. J. Syst. Evol. Microbiol.">
        <title>The Global Catalogue of Microorganisms (GCM) 10K type strain sequencing project: providing services to taxonomists for standard genome sequencing and annotation.</title>
        <authorList>
            <consortium name="The Broad Institute Genomics Platform"/>
            <consortium name="The Broad Institute Genome Sequencing Center for Infectious Disease"/>
            <person name="Wu L."/>
            <person name="Ma J."/>
        </authorList>
    </citation>
    <scope>NUCLEOTIDE SEQUENCE [LARGE SCALE GENOMIC DNA]</scope>
    <source>
        <strain evidence="3">CGMCC 4.1641</strain>
    </source>
</reference>
<evidence type="ECO:0000313" key="3">
    <source>
        <dbReference type="Proteomes" id="UP001595755"/>
    </source>
</evidence>
<sequence length="281" mass="30975">MVRKAVQQFQIRSVVGTEQQAIDALKAVKEAGYDGIELCGFLVRPLPQAAIAIAKAAGFELESSADLDWKTMIKQSGLEVVGLHEDLDMIFALTANVVADAKAYGTENIIVSGLRSFDFSDKQAVVDLAERLNQAGKMLVKEGLRLLYHNHNCELRKVDAEKTAFQVLIEQTDPKYVNFEFDSYWPTEAGYDPLALMNSLGSRMKLYHINDRGFRVTGPTASIIESGSMELGYGNMNLKALVSTAKSCGVQAVILETHTNWVEDSPIKSLQLSAAFMNEYV</sequence>
<evidence type="ECO:0000313" key="2">
    <source>
        <dbReference type="EMBL" id="MFC4304335.1"/>
    </source>
</evidence>
<name>A0ABV8SBF4_9BACL</name>
<keyword evidence="3" id="KW-1185">Reference proteome</keyword>
<dbReference type="Gene3D" id="3.20.20.150">
    <property type="entry name" value="Divalent-metal-dependent TIM barrel enzymes"/>
    <property type="match status" value="1"/>
</dbReference>
<organism evidence="2 3">
    <name type="scientific">Cohnella boryungensis</name>
    <dbReference type="NCBI Taxonomy" id="768479"/>
    <lineage>
        <taxon>Bacteria</taxon>
        <taxon>Bacillati</taxon>
        <taxon>Bacillota</taxon>
        <taxon>Bacilli</taxon>
        <taxon>Bacillales</taxon>
        <taxon>Paenibacillaceae</taxon>
        <taxon>Cohnella</taxon>
    </lineage>
</organism>
<comment type="caution">
    <text evidence="2">The sequence shown here is derived from an EMBL/GenBank/DDBJ whole genome shotgun (WGS) entry which is preliminary data.</text>
</comment>
<gene>
    <name evidence="2" type="ORF">ACFO1S_12935</name>
</gene>
<protein>
    <submittedName>
        <fullName evidence="2">Sugar phosphate isomerase/epimerase family protein</fullName>
    </submittedName>
</protein>
<dbReference type="Pfam" id="PF01261">
    <property type="entry name" value="AP_endonuc_2"/>
    <property type="match status" value="1"/>
</dbReference>
<dbReference type="InterPro" id="IPR013022">
    <property type="entry name" value="Xyl_isomerase-like_TIM-brl"/>
</dbReference>
<dbReference type="PANTHER" id="PTHR12110:SF41">
    <property type="entry name" value="INOSOSE DEHYDRATASE"/>
    <property type="match status" value="1"/>
</dbReference>
<dbReference type="SUPFAM" id="SSF51658">
    <property type="entry name" value="Xylose isomerase-like"/>
    <property type="match status" value="1"/>
</dbReference>
<dbReference type="InterPro" id="IPR050312">
    <property type="entry name" value="IolE/XylAMocC-like"/>
</dbReference>
<keyword evidence="2" id="KW-0413">Isomerase</keyword>
<dbReference type="EMBL" id="JBHSED010000021">
    <property type="protein sequence ID" value="MFC4304335.1"/>
    <property type="molecule type" value="Genomic_DNA"/>
</dbReference>
<dbReference type="InterPro" id="IPR036237">
    <property type="entry name" value="Xyl_isomerase-like_sf"/>
</dbReference>
<evidence type="ECO:0000259" key="1">
    <source>
        <dbReference type="Pfam" id="PF01261"/>
    </source>
</evidence>
<proteinExistence type="predicted"/>
<dbReference type="Proteomes" id="UP001595755">
    <property type="component" value="Unassembled WGS sequence"/>
</dbReference>
<accession>A0ABV8SBF4</accession>
<dbReference type="PANTHER" id="PTHR12110">
    <property type="entry name" value="HYDROXYPYRUVATE ISOMERASE"/>
    <property type="match status" value="1"/>
</dbReference>
<dbReference type="GO" id="GO:0016853">
    <property type="term" value="F:isomerase activity"/>
    <property type="evidence" value="ECO:0007669"/>
    <property type="project" value="UniProtKB-KW"/>
</dbReference>